<organism evidence="2 3">
    <name type="scientific">Sporisorium graminicola</name>
    <dbReference type="NCBI Taxonomy" id="280036"/>
    <lineage>
        <taxon>Eukaryota</taxon>
        <taxon>Fungi</taxon>
        <taxon>Dikarya</taxon>
        <taxon>Basidiomycota</taxon>
        <taxon>Ustilaginomycotina</taxon>
        <taxon>Ustilaginomycetes</taxon>
        <taxon>Ustilaginales</taxon>
        <taxon>Ustilaginaceae</taxon>
        <taxon>Sporisorium</taxon>
    </lineage>
</organism>
<reference evidence="2 3" key="1">
    <citation type="submission" date="2019-05" db="EMBL/GenBank/DDBJ databases">
        <title>Sporisorium graminicola CBS 10092 draft sequencing and annotation.</title>
        <authorList>
            <person name="Solano-Gonzalez S."/>
            <person name="Caddick M.X."/>
            <person name="Darby A."/>
        </authorList>
    </citation>
    <scope>NUCLEOTIDE SEQUENCE [LARGE SCALE GENOMIC DNA]</scope>
    <source>
        <strain evidence="2 3">CBS 10092</strain>
    </source>
</reference>
<dbReference type="OrthoDB" id="2547765at2759"/>
<proteinExistence type="predicted"/>
<dbReference type="GeneID" id="40728563"/>
<protein>
    <submittedName>
        <fullName evidence="2">Uncharacterized protein</fullName>
    </submittedName>
</protein>
<dbReference type="EMBL" id="SRRM01000020">
    <property type="protein sequence ID" value="TKY85506.1"/>
    <property type="molecule type" value="Genomic_DNA"/>
</dbReference>
<feature type="signal peptide" evidence="1">
    <location>
        <begin position="1"/>
        <end position="23"/>
    </location>
</feature>
<name>A0A4U7KNM7_9BASI</name>
<gene>
    <name evidence="2" type="ORF">EX895_005668</name>
</gene>
<accession>A0A4U7KNM7</accession>
<keyword evidence="1" id="KW-0732">Signal</keyword>
<dbReference type="RefSeq" id="XP_029737491.1">
    <property type="nucleotide sequence ID" value="XM_029886260.1"/>
</dbReference>
<dbReference type="AlphaFoldDB" id="A0A4U7KNM7"/>
<evidence type="ECO:0000313" key="3">
    <source>
        <dbReference type="Proteomes" id="UP000306050"/>
    </source>
</evidence>
<keyword evidence="3" id="KW-1185">Reference proteome</keyword>
<dbReference type="KEGG" id="sgra:EX895_005668"/>
<comment type="caution">
    <text evidence="2">The sequence shown here is derived from an EMBL/GenBank/DDBJ whole genome shotgun (WGS) entry which is preliminary data.</text>
</comment>
<feature type="chain" id="PRO_5020877559" evidence="1">
    <location>
        <begin position="24"/>
        <end position="169"/>
    </location>
</feature>
<evidence type="ECO:0000313" key="2">
    <source>
        <dbReference type="EMBL" id="TKY85506.1"/>
    </source>
</evidence>
<dbReference type="Proteomes" id="UP000306050">
    <property type="component" value="Chromosome SGRAM_7"/>
</dbReference>
<evidence type="ECO:0000256" key="1">
    <source>
        <dbReference type="SAM" id="SignalP"/>
    </source>
</evidence>
<sequence length="169" mass="18709">MARFISLLSTLFAVCTTLVLAQASNDDPRGKELYVNYPSCDYYRCQVTWYQKQSVYVNWLNAPKGGLKIQLAPQDGVTGLQTYTITDKVGSVHGFSDHKCNSAGTGEKCGRFDWVVPANVKPGQYQVIVTSLAHPDKYVGYTDTVVVKKAKSTAKAKGKAKRHDVQRLE</sequence>